<dbReference type="Proteomes" id="UP000077266">
    <property type="component" value="Unassembled WGS sequence"/>
</dbReference>
<protein>
    <submittedName>
        <fullName evidence="1">Uncharacterized protein</fullName>
    </submittedName>
</protein>
<reference evidence="1 2" key="1">
    <citation type="journal article" date="2016" name="Mol. Biol. Evol.">
        <title>Comparative Genomics of Early-Diverging Mushroom-Forming Fungi Provides Insights into the Origins of Lignocellulose Decay Capabilities.</title>
        <authorList>
            <person name="Nagy L.G."/>
            <person name="Riley R."/>
            <person name="Tritt A."/>
            <person name="Adam C."/>
            <person name="Daum C."/>
            <person name="Floudas D."/>
            <person name="Sun H."/>
            <person name="Yadav J.S."/>
            <person name="Pangilinan J."/>
            <person name="Larsson K.H."/>
            <person name="Matsuura K."/>
            <person name="Barry K."/>
            <person name="Labutti K."/>
            <person name="Kuo R."/>
            <person name="Ohm R.A."/>
            <person name="Bhattacharya S.S."/>
            <person name="Shirouzu T."/>
            <person name="Yoshinaga Y."/>
            <person name="Martin F.M."/>
            <person name="Grigoriev I.V."/>
            <person name="Hibbett D.S."/>
        </authorList>
    </citation>
    <scope>NUCLEOTIDE SEQUENCE [LARGE SCALE GENOMIC DNA]</scope>
    <source>
        <strain evidence="1 2">HHB12029</strain>
    </source>
</reference>
<accession>A0A165J1E5</accession>
<name>A0A165J1E5_EXIGL</name>
<gene>
    <name evidence="1" type="ORF">EXIGLDRAFT_524300</name>
</gene>
<evidence type="ECO:0000313" key="2">
    <source>
        <dbReference type="Proteomes" id="UP000077266"/>
    </source>
</evidence>
<proteinExistence type="predicted"/>
<sequence>MITTADVAAFSTRTKVQTKDTPSGPGLRLACFPDLHPKLRRAQPVLGRYIPRPSHASASSRSLSAHESALRRITSLRSRSLCRFWSYIRQRSETARRTWYPSRRTPFREPPVIVAAQELSSGVLMQLDPLIDKVMGSPCLTLRATSAFEKGRAPGHDADERDGRLRFSDRAHVRRVLPAHLAREQLWNSIRSSRRSRALWSPDCRSRQGRRSL</sequence>
<dbReference type="EMBL" id="KV425977">
    <property type="protein sequence ID" value="KZV94185.1"/>
    <property type="molecule type" value="Genomic_DNA"/>
</dbReference>
<dbReference type="InParanoid" id="A0A165J1E5"/>
<dbReference type="AlphaFoldDB" id="A0A165J1E5"/>
<keyword evidence="2" id="KW-1185">Reference proteome</keyword>
<evidence type="ECO:0000313" key="1">
    <source>
        <dbReference type="EMBL" id="KZV94185.1"/>
    </source>
</evidence>
<organism evidence="1 2">
    <name type="scientific">Exidia glandulosa HHB12029</name>
    <dbReference type="NCBI Taxonomy" id="1314781"/>
    <lineage>
        <taxon>Eukaryota</taxon>
        <taxon>Fungi</taxon>
        <taxon>Dikarya</taxon>
        <taxon>Basidiomycota</taxon>
        <taxon>Agaricomycotina</taxon>
        <taxon>Agaricomycetes</taxon>
        <taxon>Auriculariales</taxon>
        <taxon>Exidiaceae</taxon>
        <taxon>Exidia</taxon>
    </lineage>
</organism>